<feature type="transmembrane region" description="Helical" evidence="1">
    <location>
        <begin position="144"/>
        <end position="163"/>
    </location>
</feature>
<feature type="transmembrane region" description="Helical" evidence="1">
    <location>
        <begin position="66"/>
        <end position="89"/>
    </location>
</feature>
<keyword evidence="1" id="KW-0472">Membrane</keyword>
<dbReference type="InterPro" id="IPR037663">
    <property type="entry name" value="Mosmo"/>
</dbReference>
<dbReference type="Proteomes" id="UP000663877">
    <property type="component" value="Unassembled WGS sequence"/>
</dbReference>
<evidence type="ECO:0000313" key="4">
    <source>
        <dbReference type="Proteomes" id="UP000663832"/>
    </source>
</evidence>
<comment type="caution">
    <text evidence="3">The sequence shown here is derived from an EMBL/GenBank/DDBJ whole genome shotgun (WGS) entry which is preliminary data.</text>
</comment>
<dbReference type="GO" id="GO:0060170">
    <property type="term" value="C:ciliary membrane"/>
    <property type="evidence" value="ECO:0007669"/>
    <property type="project" value="TreeGrafter"/>
</dbReference>
<keyword evidence="4" id="KW-1185">Reference proteome</keyword>
<proteinExistence type="predicted"/>
<reference evidence="3" key="1">
    <citation type="submission" date="2021-02" db="EMBL/GenBank/DDBJ databases">
        <authorList>
            <person name="Nowell W R."/>
        </authorList>
    </citation>
    <scope>NUCLEOTIDE SEQUENCE</scope>
</reference>
<dbReference type="EMBL" id="CAJNOM010000130">
    <property type="protein sequence ID" value="CAF1107970.1"/>
    <property type="molecule type" value="Genomic_DNA"/>
</dbReference>
<dbReference type="AlphaFoldDB" id="A0A814PMA1"/>
<gene>
    <name evidence="2" type="ORF">BJG266_LOCUS19162</name>
    <name evidence="3" type="ORF">QVE165_LOCUS20677</name>
</gene>
<dbReference type="Proteomes" id="UP000663832">
    <property type="component" value="Unassembled WGS sequence"/>
</dbReference>
<dbReference type="GO" id="GO:0045879">
    <property type="term" value="P:negative regulation of smoothened signaling pathway"/>
    <property type="evidence" value="ECO:0007669"/>
    <property type="project" value="TreeGrafter"/>
</dbReference>
<dbReference type="EMBL" id="CAJNOI010000101">
    <property type="protein sequence ID" value="CAF1060952.1"/>
    <property type="molecule type" value="Genomic_DNA"/>
</dbReference>
<dbReference type="GO" id="GO:0005794">
    <property type="term" value="C:Golgi apparatus"/>
    <property type="evidence" value="ECO:0007669"/>
    <property type="project" value="TreeGrafter"/>
</dbReference>
<dbReference type="Pfam" id="PF18800">
    <property type="entry name" value="Atthog"/>
    <property type="match status" value="1"/>
</dbReference>
<evidence type="ECO:0000313" key="3">
    <source>
        <dbReference type="EMBL" id="CAF1107970.1"/>
    </source>
</evidence>
<dbReference type="OrthoDB" id="8768722at2759"/>
<keyword evidence="1" id="KW-0812">Transmembrane</keyword>
<dbReference type="PANTHER" id="PTHR31186:SF1">
    <property type="entry name" value="MODULATOR OF SMOOTHENED PROTEIN"/>
    <property type="match status" value="1"/>
</dbReference>
<keyword evidence="1" id="KW-1133">Transmembrane helix</keyword>
<feature type="transmembrane region" description="Helical" evidence="1">
    <location>
        <begin position="101"/>
        <end position="124"/>
    </location>
</feature>
<accession>A0A814PMA1</accession>
<organism evidence="3 4">
    <name type="scientific">Adineta steineri</name>
    <dbReference type="NCBI Taxonomy" id="433720"/>
    <lineage>
        <taxon>Eukaryota</taxon>
        <taxon>Metazoa</taxon>
        <taxon>Spiralia</taxon>
        <taxon>Gnathifera</taxon>
        <taxon>Rotifera</taxon>
        <taxon>Eurotatoria</taxon>
        <taxon>Bdelloidea</taxon>
        <taxon>Adinetida</taxon>
        <taxon>Adinetidae</taxon>
        <taxon>Adineta</taxon>
    </lineage>
</organism>
<sequence>MENKQQNANILIAGLLVLISISRPRWILSVNPGETSLGLIEMCITSSSSSNIYEQKCFIPHHVRSVWIISFGLAIGALGLLTLTILLLLASQHTEAATVEYGRLTGFVAMIFLCLSTVLFPMGFDSEIIGGSPFQLPADFRIGSSYVAFVGGTWLSVLSALVAGKMCLPRFVT</sequence>
<dbReference type="PANTHER" id="PTHR31186">
    <property type="entry name" value="MODULATOR OF SMOOTHENED PROTEIN"/>
    <property type="match status" value="1"/>
</dbReference>
<name>A0A814PMA1_9BILA</name>
<evidence type="ECO:0000256" key="1">
    <source>
        <dbReference type="SAM" id="Phobius"/>
    </source>
</evidence>
<evidence type="ECO:0000313" key="2">
    <source>
        <dbReference type="EMBL" id="CAF1060952.1"/>
    </source>
</evidence>
<protein>
    <submittedName>
        <fullName evidence="3">Uncharacterized protein</fullName>
    </submittedName>
</protein>